<sequence>LDANYAGIANQIRYGALLGALQQLELEYQANHNSLSDPSFMAVVAAEFAEDKGQLYYRTEAQLRELTLAALYQVAHDNLLAIVPVVSNSSIKASVETEVAKLAEDLAHALAQPVDTITTAQADDLSLLLTADELSGISLGLEKTKLFVASINELQTTFWEEGYKEELDAYQAMLNAIVVAHKDNLNALVDQFALIQDYYVTCSVGGRDCNAAEFADVIALGPDYDPETKVLLLDNGALTVSQVLADLRVIADGSITESQAVDILIVGTLEINDLVLKVNHTFNDADKTDINVPSSMRIYYPESVTEVPQAAVVVEGYETIWGDFQLYDKSAIGSATEADLSGAFRIFYRGVRD</sequence>
<feature type="non-terminal residue" evidence="1">
    <location>
        <position position="353"/>
    </location>
</feature>
<gene>
    <name evidence="1" type="ORF">A9R00_13090</name>
</gene>
<protein>
    <submittedName>
        <fullName evidence="1">Uncharacterized protein</fullName>
    </submittedName>
</protein>
<dbReference type="Proteomes" id="UP000227088">
    <property type="component" value="Unassembled WGS sequence"/>
</dbReference>
<comment type="caution">
    <text evidence="1">The sequence shown here is derived from an EMBL/GenBank/DDBJ whole genome shotgun (WGS) entry which is preliminary data.</text>
</comment>
<dbReference type="EMBL" id="MABE01000751">
    <property type="protein sequence ID" value="OUS33372.1"/>
    <property type="molecule type" value="Genomic_DNA"/>
</dbReference>
<reference evidence="2" key="1">
    <citation type="journal article" date="2017" name="Proc. Natl. Acad. Sci. U.S.A.">
        <title>Simulation of Deepwater Horizon oil plume reveals substrate specialization within a complex community of hydrocarbon degraders.</title>
        <authorList>
            <person name="Hu P."/>
            <person name="Dubinsky E.A."/>
            <person name="Probst A.J."/>
            <person name="Wang J."/>
            <person name="Sieber C.M.K."/>
            <person name="Tom L.M."/>
            <person name="Gardinali P."/>
            <person name="Banfield J.F."/>
            <person name="Atlas R.M."/>
            <person name="Andersen G.L."/>
        </authorList>
    </citation>
    <scope>NUCLEOTIDE SEQUENCE [LARGE SCALE GENOMIC DNA]</scope>
</reference>
<organism evidence="1 2">
    <name type="scientific">Oleispira antarctica</name>
    <dbReference type="NCBI Taxonomy" id="188908"/>
    <lineage>
        <taxon>Bacteria</taxon>
        <taxon>Pseudomonadati</taxon>
        <taxon>Pseudomonadota</taxon>
        <taxon>Gammaproteobacteria</taxon>
        <taxon>Oceanospirillales</taxon>
        <taxon>Oceanospirillaceae</taxon>
        <taxon>Oleispira</taxon>
    </lineage>
</organism>
<name>A0A1Y5HE24_OLEAN</name>
<accession>A0A1Y5HE24</accession>
<proteinExistence type="predicted"/>
<evidence type="ECO:0000313" key="2">
    <source>
        <dbReference type="Proteomes" id="UP000227088"/>
    </source>
</evidence>
<feature type="non-terminal residue" evidence="1">
    <location>
        <position position="1"/>
    </location>
</feature>
<dbReference type="AlphaFoldDB" id="A0A1Y5HE24"/>
<evidence type="ECO:0000313" key="1">
    <source>
        <dbReference type="EMBL" id="OUS33372.1"/>
    </source>
</evidence>